<name>A0A1H9Z903_9FIRM</name>
<evidence type="ECO:0000256" key="6">
    <source>
        <dbReference type="ARBA" id="ARBA00022741"/>
    </source>
</evidence>
<evidence type="ECO:0000259" key="13">
    <source>
        <dbReference type="Pfam" id="PF02518"/>
    </source>
</evidence>
<dbReference type="PANTHER" id="PTHR34220">
    <property type="entry name" value="SENSOR HISTIDINE KINASE YPDA"/>
    <property type="match status" value="1"/>
</dbReference>
<dbReference type="SUPFAM" id="SSF55874">
    <property type="entry name" value="ATPase domain of HSP90 chaperone/DNA topoisomerase II/histidine kinase"/>
    <property type="match status" value="1"/>
</dbReference>
<keyword evidence="10" id="KW-0902">Two-component regulatory system</keyword>
<dbReference type="InterPro" id="IPR050640">
    <property type="entry name" value="Bact_2-comp_sensor_kinase"/>
</dbReference>
<proteinExistence type="predicted"/>
<evidence type="ECO:0000313" key="16">
    <source>
        <dbReference type="Proteomes" id="UP000199800"/>
    </source>
</evidence>
<evidence type="ECO:0000256" key="8">
    <source>
        <dbReference type="ARBA" id="ARBA00022840"/>
    </source>
</evidence>
<dbReference type="PANTHER" id="PTHR34220:SF11">
    <property type="entry name" value="SENSOR PROTEIN KINASE HPTS"/>
    <property type="match status" value="1"/>
</dbReference>
<evidence type="ECO:0000256" key="4">
    <source>
        <dbReference type="ARBA" id="ARBA00022679"/>
    </source>
</evidence>
<accession>A0A1H9Z903</accession>
<feature type="transmembrane region" description="Helical" evidence="12">
    <location>
        <begin position="12"/>
        <end position="31"/>
    </location>
</feature>
<keyword evidence="16" id="KW-1185">Reference proteome</keyword>
<evidence type="ECO:0000259" key="14">
    <source>
        <dbReference type="Pfam" id="PF06580"/>
    </source>
</evidence>
<keyword evidence="8" id="KW-0067">ATP-binding</keyword>
<keyword evidence="2" id="KW-1003">Cell membrane</keyword>
<dbReference type="InterPro" id="IPR010559">
    <property type="entry name" value="Sig_transdc_His_kin_internal"/>
</dbReference>
<gene>
    <name evidence="15" type="ORF">SAMN04487772_10361</name>
</gene>
<sequence>MKKRGILESFLLEFMALGSCVVVLWTAFYCLTMQIMKKNMIAQVQASSDAIISRVENELLEIGDAAYRLSHAEKVCAMLEAEDKLDFYDLAGNTENDIDTVIGQNILAGNILILRRDGGYYRFRGRISNTVIKKMHRTLIQDGVQNFTVSTNGMTYIVCSHEVCNKEDVQLGYVVFLMEKTNLESILGDFHNLKHLGLVLLSGNTILCANQEIDENMLAKQKDASIFYQEKTIGFTGFRLLVLCRSIVTKQVRQYFGIAVPVTIVLLFLVMAGFVSYWKKHFIHPLNSVLAHFACNMDMPLPLTGEEYFDGLVKQVNAMIFQIEEKEKELYESKMRVKDIELEKERTIFALLKKQINAHFTVNTLNVVRAFIYRGDREEAVRLCNELSCLLRYANGGDGDITLLEEIHVLEQYVGIMQTRYPGKFQFKVEMDEELLDTMIPRMILQPLVENAIVHGLCDRTGEICIRAEKNEKMVIQVIDNGRGMSKEEISAIQERIWNQEIGGSGEMKHIALMNIDRRIKMVYGEESGIWIDSEKEKGTKVLVMWNM</sequence>
<reference evidence="15 16" key="1">
    <citation type="submission" date="2016-10" db="EMBL/GenBank/DDBJ databases">
        <authorList>
            <person name="de Groot N.N."/>
        </authorList>
    </citation>
    <scope>NUCLEOTIDE SEQUENCE [LARGE SCALE GENOMIC DNA]</scope>
    <source>
        <strain evidence="15 16">DSM 1801</strain>
    </source>
</reference>
<keyword evidence="4" id="KW-0808">Transferase</keyword>
<dbReference type="Gene3D" id="3.30.565.10">
    <property type="entry name" value="Histidine kinase-like ATPase, C-terminal domain"/>
    <property type="match status" value="1"/>
</dbReference>
<dbReference type="OrthoDB" id="9809348at2"/>
<keyword evidence="6" id="KW-0547">Nucleotide-binding</keyword>
<feature type="domain" description="Histidine kinase/HSP90-like ATPase" evidence="13">
    <location>
        <begin position="442"/>
        <end position="544"/>
    </location>
</feature>
<evidence type="ECO:0000256" key="11">
    <source>
        <dbReference type="ARBA" id="ARBA00023136"/>
    </source>
</evidence>
<dbReference type="AlphaFoldDB" id="A0A1H9Z903"/>
<keyword evidence="3" id="KW-0597">Phosphoprotein</keyword>
<dbReference type="InterPro" id="IPR036890">
    <property type="entry name" value="HATPase_C_sf"/>
</dbReference>
<evidence type="ECO:0000256" key="9">
    <source>
        <dbReference type="ARBA" id="ARBA00022989"/>
    </source>
</evidence>
<keyword evidence="11 12" id="KW-0472">Membrane</keyword>
<dbReference type="GO" id="GO:0005886">
    <property type="term" value="C:plasma membrane"/>
    <property type="evidence" value="ECO:0007669"/>
    <property type="project" value="UniProtKB-SubCell"/>
</dbReference>
<evidence type="ECO:0000313" key="15">
    <source>
        <dbReference type="EMBL" id="SES77940.1"/>
    </source>
</evidence>
<feature type="domain" description="Signal transduction histidine kinase internal region" evidence="14">
    <location>
        <begin position="350"/>
        <end position="424"/>
    </location>
</feature>
<evidence type="ECO:0000256" key="1">
    <source>
        <dbReference type="ARBA" id="ARBA00004651"/>
    </source>
</evidence>
<dbReference type="EMBL" id="FOHN01000003">
    <property type="protein sequence ID" value="SES77940.1"/>
    <property type="molecule type" value="Genomic_DNA"/>
</dbReference>
<keyword evidence="9 12" id="KW-1133">Transmembrane helix</keyword>
<dbReference type="GO" id="GO:0005524">
    <property type="term" value="F:ATP binding"/>
    <property type="evidence" value="ECO:0007669"/>
    <property type="project" value="UniProtKB-KW"/>
</dbReference>
<comment type="subcellular location">
    <subcellularLocation>
        <location evidence="1">Cell membrane</location>
        <topology evidence="1">Multi-pass membrane protein</topology>
    </subcellularLocation>
</comment>
<evidence type="ECO:0000256" key="3">
    <source>
        <dbReference type="ARBA" id="ARBA00022553"/>
    </source>
</evidence>
<evidence type="ECO:0000256" key="10">
    <source>
        <dbReference type="ARBA" id="ARBA00023012"/>
    </source>
</evidence>
<dbReference type="STRING" id="29364.SAMN04487772_10361"/>
<dbReference type="InterPro" id="IPR003594">
    <property type="entry name" value="HATPase_dom"/>
</dbReference>
<feature type="transmembrane region" description="Helical" evidence="12">
    <location>
        <begin position="255"/>
        <end position="278"/>
    </location>
</feature>
<evidence type="ECO:0000256" key="5">
    <source>
        <dbReference type="ARBA" id="ARBA00022692"/>
    </source>
</evidence>
<evidence type="ECO:0000256" key="7">
    <source>
        <dbReference type="ARBA" id="ARBA00022777"/>
    </source>
</evidence>
<dbReference type="RefSeq" id="WP_092476108.1">
    <property type="nucleotide sequence ID" value="NZ_FOHN01000003.1"/>
</dbReference>
<keyword evidence="5 12" id="KW-0812">Transmembrane</keyword>
<dbReference type="Pfam" id="PF02518">
    <property type="entry name" value="HATPase_c"/>
    <property type="match status" value="1"/>
</dbReference>
<dbReference type="Proteomes" id="UP000199800">
    <property type="component" value="Unassembled WGS sequence"/>
</dbReference>
<protein>
    <submittedName>
        <fullName evidence="15">Histidine kinase-, DNA gyrase B-, and HSP90-like ATPase</fullName>
    </submittedName>
</protein>
<evidence type="ECO:0000256" key="2">
    <source>
        <dbReference type="ARBA" id="ARBA00022475"/>
    </source>
</evidence>
<dbReference type="GO" id="GO:0000155">
    <property type="term" value="F:phosphorelay sensor kinase activity"/>
    <property type="evidence" value="ECO:0007669"/>
    <property type="project" value="InterPro"/>
</dbReference>
<evidence type="ECO:0000256" key="12">
    <source>
        <dbReference type="SAM" id="Phobius"/>
    </source>
</evidence>
<keyword evidence="7 15" id="KW-0418">Kinase</keyword>
<dbReference type="Pfam" id="PF06580">
    <property type="entry name" value="His_kinase"/>
    <property type="match status" value="1"/>
</dbReference>
<organism evidence="15 16">
    <name type="scientific">[Clostridium] polysaccharolyticum</name>
    <dbReference type="NCBI Taxonomy" id="29364"/>
    <lineage>
        <taxon>Bacteria</taxon>
        <taxon>Bacillati</taxon>
        <taxon>Bacillota</taxon>
        <taxon>Clostridia</taxon>
        <taxon>Lachnospirales</taxon>
        <taxon>Lachnospiraceae</taxon>
    </lineage>
</organism>